<feature type="region of interest" description="Disordered" evidence="1">
    <location>
        <begin position="67"/>
        <end position="88"/>
    </location>
</feature>
<evidence type="ECO:0000313" key="3">
    <source>
        <dbReference type="Proteomes" id="UP000821853"/>
    </source>
</evidence>
<reference evidence="2 3" key="1">
    <citation type="journal article" date="2020" name="Cell">
        <title>Large-Scale Comparative Analyses of Tick Genomes Elucidate Their Genetic Diversity and Vector Capacities.</title>
        <authorList>
            <consortium name="Tick Genome and Microbiome Consortium (TIGMIC)"/>
            <person name="Jia N."/>
            <person name="Wang J."/>
            <person name="Shi W."/>
            <person name="Du L."/>
            <person name="Sun Y."/>
            <person name="Zhan W."/>
            <person name="Jiang J.F."/>
            <person name="Wang Q."/>
            <person name="Zhang B."/>
            <person name="Ji P."/>
            <person name="Bell-Sakyi L."/>
            <person name="Cui X.M."/>
            <person name="Yuan T.T."/>
            <person name="Jiang B.G."/>
            <person name="Yang W.F."/>
            <person name="Lam T.T."/>
            <person name="Chang Q.C."/>
            <person name="Ding S.J."/>
            <person name="Wang X.J."/>
            <person name="Zhu J.G."/>
            <person name="Ruan X.D."/>
            <person name="Zhao L."/>
            <person name="Wei J.T."/>
            <person name="Ye R.Z."/>
            <person name="Que T.C."/>
            <person name="Du C.H."/>
            <person name="Zhou Y.H."/>
            <person name="Cheng J.X."/>
            <person name="Dai P.F."/>
            <person name="Guo W.B."/>
            <person name="Han X.H."/>
            <person name="Huang E.J."/>
            <person name="Li L.F."/>
            <person name="Wei W."/>
            <person name="Gao Y.C."/>
            <person name="Liu J.Z."/>
            <person name="Shao H.Z."/>
            <person name="Wang X."/>
            <person name="Wang C.C."/>
            <person name="Yang T.C."/>
            <person name="Huo Q.B."/>
            <person name="Li W."/>
            <person name="Chen H.Y."/>
            <person name="Chen S.E."/>
            <person name="Zhou L.G."/>
            <person name="Ni X.B."/>
            <person name="Tian J.H."/>
            <person name="Sheng Y."/>
            <person name="Liu T."/>
            <person name="Pan Y.S."/>
            <person name="Xia L.Y."/>
            <person name="Li J."/>
            <person name="Zhao F."/>
            <person name="Cao W.C."/>
        </authorList>
    </citation>
    <scope>NUCLEOTIDE SEQUENCE [LARGE SCALE GENOMIC DNA]</scope>
    <source>
        <strain evidence="2">HaeL-2018</strain>
    </source>
</reference>
<sequence>MTVVYADRKKLNFFSTCSVLKRGEMTVGCEALNELYLDQDLSCVSPRQTENHLLNLQQRRKIKSLPFNPALTDVPPEERGNGGSEEQDDVTAFYGLPIEMLRFCDQMMVSLAKL</sequence>
<dbReference type="VEuPathDB" id="VectorBase:HLOH_064785"/>
<dbReference type="Proteomes" id="UP000821853">
    <property type="component" value="Chromosome 1"/>
</dbReference>
<name>A0A9J6FH62_HAELO</name>
<evidence type="ECO:0000256" key="1">
    <source>
        <dbReference type="SAM" id="MobiDB-lite"/>
    </source>
</evidence>
<evidence type="ECO:0000313" key="2">
    <source>
        <dbReference type="EMBL" id="KAH9361697.1"/>
    </source>
</evidence>
<proteinExistence type="predicted"/>
<protein>
    <submittedName>
        <fullName evidence="2">Uncharacterized protein</fullName>
    </submittedName>
</protein>
<dbReference type="AlphaFoldDB" id="A0A9J6FH62"/>
<comment type="caution">
    <text evidence="2">The sequence shown here is derived from an EMBL/GenBank/DDBJ whole genome shotgun (WGS) entry which is preliminary data.</text>
</comment>
<gene>
    <name evidence="2" type="ORF">HPB48_005150</name>
</gene>
<accession>A0A9J6FH62</accession>
<organism evidence="2 3">
    <name type="scientific">Haemaphysalis longicornis</name>
    <name type="common">Bush tick</name>
    <dbReference type="NCBI Taxonomy" id="44386"/>
    <lineage>
        <taxon>Eukaryota</taxon>
        <taxon>Metazoa</taxon>
        <taxon>Ecdysozoa</taxon>
        <taxon>Arthropoda</taxon>
        <taxon>Chelicerata</taxon>
        <taxon>Arachnida</taxon>
        <taxon>Acari</taxon>
        <taxon>Parasitiformes</taxon>
        <taxon>Ixodida</taxon>
        <taxon>Ixodoidea</taxon>
        <taxon>Ixodidae</taxon>
        <taxon>Haemaphysalinae</taxon>
        <taxon>Haemaphysalis</taxon>
    </lineage>
</organism>
<keyword evidence="3" id="KW-1185">Reference proteome</keyword>
<dbReference type="EMBL" id="JABSTR010000001">
    <property type="protein sequence ID" value="KAH9361697.1"/>
    <property type="molecule type" value="Genomic_DNA"/>
</dbReference>